<feature type="transmembrane region" description="Helical" evidence="9">
    <location>
        <begin position="279"/>
        <end position="297"/>
    </location>
</feature>
<evidence type="ECO:0000259" key="10">
    <source>
        <dbReference type="PROSITE" id="PS50893"/>
    </source>
</evidence>
<keyword evidence="8 9" id="KW-0472">Membrane</keyword>
<keyword evidence="13" id="KW-1185">Reference proteome</keyword>
<evidence type="ECO:0000259" key="11">
    <source>
        <dbReference type="PROSITE" id="PS50929"/>
    </source>
</evidence>
<dbReference type="Gene3D" id="1.20.1560.10">
    <property type="entry name" value="ABC transporter type 1, transmembrane domain"/>
    <property type="match status" value="1"/>
</dbReference>
<accession>A0A343JCH4</accession>
<dbReference type="PANTHER" id="PTHR43394">
    <property type="entry name" value="ATP-DEPENDENT PERMEASE MDL1, MITOCHONDRIAL"/>
    <property type="match status" value="1"/>
</dbReference>
<sequence length="576" mass="64379">MKNLLKYFKGSAVIFAILAPLSMILEVSMDLLHPTLLSNIIDIGVAEANINYILKVGAYMIIVSILAVIGGVLCSFFASAASMRLAEDLREAIFKKVNSLSFMEIDKLKTASLITRLTNDVTQVQQMFNMALRAAVRSPLMAIGGIIMAVRLSLNLSTIFAVSIPIIIIGIIIILKKSMPLFIKVQNKLDDINLVMRENILGVRVIKSFNLEEKQKERFNKKNKELTVSSIASQNMNLVLSPFTQFIMNLSVVVVLWFGGRMVSYQTLELGKIMAFVNYMIQIMHSTVMVINLMMNFSRAKASADRINEILNMASSIKEKEDAKKLEGYDIEFRNVYFKFNEESENVLEDISFSIKEGERIGIIGPTGSGKSTIISLIPRLYDIYKGEILIGGINVKELKLKELRDNIGIVLQESLLLSGDIEGNIRFGNNFATFKEIEKSAKDAQAYEFINKKKNKYKEKVEQRAKNLSGGQKQRLSIARTLVRNPKILIMDDASSALDMKTQSKLHEAIKNRDDGATIITIAQRISAVMASDKIIVLDEGRISAIGSHDELIRNNEIYRTIAVSQLGEEVLSNV</sequence>
<evidence type="ECO:0000313" key="13">
    <source>
        <dbReference type="Proteomes" id="UP000264883"/>
    </source>
</evidence>
<evidence type="ECO:0000256" key="9">
    <source>
        <dbReference type="SAM" id="Phobius"/>
    </source>
</evidence>
<dbReference type="GO" id="GO:0016887">
    <property type="term" value="F:ATP hydrolysis activity"/>
    <property type="evidence" value="ECO:0007669"/>
    <property type="project" value="InterPro"/>
</dbReference>
<feature type="transmembrane region" description="Helical" evidence="9">
    <location>
        <begin position="158"/>
        <end position="175"/>
    </location>
</feature>
<dbReference type="PROSITE" id="PS50929">
    <property type="entry name" value="ABC_TM1F"/>
    <property type="match status" value="1"/>
</dbReference>
<keyword evidence="7 9" id="KW-1133">Transmembrane helix</keyword>
<dbReference type="GO" id="GO:0005524">
    <property type="term" value="F:ATP binding"/>
    <property type="evidence" value="ECO:0007669"/>
    <property type="project" value="UniProtKB-KW"/>
</dbReference>
<keyword evidence="2" id="KW-0813">Transport</keyword>
<feature type="domain" description="ABC transporter" evidence="10">
    <location>
        <begin position="331"/>
        <end position="566"/>
    </location>
</feature>
<dbReference type="AlphaFoldDB" id="A0A343JCH4"/>
<dbReference type="GO" id="GO:0005886">
    <property type="term" value="C:plasma membrane"/>
    <property type="evidence" value="ECO:0007669"/>
    <property type="project" value="UniProtKB-SubCell"/>
</dbReference>
<organism evidence="12 13">
    <name type="scientific">Clostridium isatidis</name>
    <dbReference type="NCBI Taxonomy" id="182773"/>
    <lineage>
        <taxon>Bacteria</taxon>
        <taxon>Bacillati</taxon>
        <taxon>Bacillota</taxon>
        <taxon>Clostridia</taxon>
        <taxon>Eubacteriales</taxon>
        <taxon>Clostridiaceae</taxon>
        <taxon>Clostridium</taxon>
    </lineage>
</organism>
<evidence type="ECO:0000313" key="12">
    <source>
        <dbReference type="EMBL" id="ASW43232.1"/>
    </source>
</evidence>
<name>A0A343JCH4_9CLOT</name>
<evidence type="ECO:0000256" key="2">
    <source>
        <dbReference type="ARBA" id="ARBA00022448"/>
    </source>
</evidence>
<dbReference type="PROSITE" id="PS00211">
    <property type="entry name" value="ABC_TRANSPORTER_1"/>
    <property type="match status" value="1"/>
</dbReference>
<dbReference type="InterPro" id="IPR027417">
    <property type="entry name" value="P-loop_NTPase"/>
</dbReference>
<feature type="transmembrane region" description="Helical" evidence="9">
    <location>
        <begin position="12"/>
        <end position="32"/>
    </location>
</feature>
<dbReference type="InterPro" id="IPR003439">
    <property type="entry name" value="ABC_transporter-like_ATP-bd"/>
</dbReference>
<dbReference type="EMBL" id="CP016786">
    <property type="protein sequence ID" value="ASW43232.1"/>
    <property type="molecule type" value="Genomic_DNA"/>
</dbReference>
<feature type="transmembrane region" description="Helical" evidence="9">
    <location>
        <begin position="238"/>
        <end position="259"/>
    </location>
</feature>
<feature type="domain" description="ABC transmembrane type-1" evidence="11">
    <location>
        <begin position="17"/>
        <end position="299"/>
    </location>
</feature>
<dbReference type="SMART" id="SM00382">
    <property type="entry name" value="AAA"/>
    <property type="match status" value="1"/>
</dbReference>
<reference evidence="12 13" key="1">
    <citation type="submission" date="2016-08" db="EMBL/GenBank/DDBJ databases">
        <title>Complete Genome Sequence Of The Indigo Reducing Clostridium isatidis DSM15098.</title>
        <authorList>
            <person name="Little G.T."/>
            <person name="Minton N.P."/>
        </authorList>
    </citation>
    <scope>NUCLEOTIDE SEQUENCE [LARGE SCALE GENOMIC DNA]</scope>
    <source>
        <strain evidence="12 13">DSM 15098</strain>
    </source>
</reference>
<dbReference type="PROSITE" id="PS50893">
    <property type="entry name" value="ABC_TRANSPORTER_2"/>
    <property type="match status" value="1"/>
</dbReference>
<evidence type="ECO:0000256" key="1">
    <source>
        <dbReference type="ARBA" id="ARBA00004651"/>
    </source>
</evidence>
<evidence type="ECO:0000256" key="7">
    <source>
        <dbReference type="ARBA" id="ARBA00022989"/>
    </source>
</evidence>
<evidence type="ECO:0000256" key="5">
    <source>
        <dbReference type="ARBA" id="ARBA00022741"/>
    </source>
</evidence>
<evidence type="ECO:0000256" key="8">
    <source>
        <dbReference type="ARBA" id="ARBA00023136"/>
    </source>
</evidence>
<evidence type="ECO:0000256" key="6">
    <source>
        <dbReference type="ARBA" id="ARBA00022840"/>
    </source>
</evidence>
<keyword evidence="4 9" id="KW-0812">Transmembrane</keyword>
<dbReference type="InterPro" id="IPR003593">
    <property type="entry name" value="AAA+_ATPase"/>
</dbReference>
<feature type="transmembrane region" description="Helical" evidence="9">
    <location>
        <begin position="52"/>
        <end position="80"/>
    </location>
</feature>
<dbReference type="KEGG" id="cia:BEN51_06980"/>
<proteinExistence type="predicted"/>
<dbReference type="Pfam" id="PF00664">
    <property type="entry name" value="ABC_membrane"/>
    <property type="match status" value="1"/>
</dbReference>
<dbReference type="PANTHER" id="PTHR43394:SF1">
    <property type="entry name" value="ATP-BINDING CASSETTE SUB-FAMILY B MEMBER 10, MITOCHONDRIAL"/>
    <property type="match status" value="1"/>
</dbReference>
<keyword evidence="5" id="KW-0547">Nucleotide-binding</keyword>
<dbReference type="GO" id="GO:0015421">
    <property type="term" value="F:ABC-type oligopeptide transporter activity"/>
    <property type="evidence" value="ECO:0007669"/>
    <property type="project" value="TreeGrafter"/>
</dbReference>
<evidence type="ECO:0000256" key="4">
    <source>
        <dbReference type="ARBA" id="ARBA00022692"/>
    </source>
</evidence>
<comment type="subcellular location">
    <subcellularLocation>
        <location evidence="1">Cell membrane</location>
        <topology evidence="1">Multi-pass membrane protein</topology>
    </subcellularLocation>
</comment>
<dbReference type="SUPFAM" id="SSF90123">
    <property type="entry name" value="ABC transporter transmembrane region"/>
    <property type="match status" value="1"/>
</dbReference>
<dbReference type="InterPro" id="IPR036640">
    <property type="entry name" value="ABC1_TM_sf"/>
</dbReference>
<dbReference type="InterPro" id="IPR011527">
    <property type="entry name" value="ABC1_TM_dom"/>
</dbReference>
<dbReference type="InterPro" id="IPR039421">
    <property type="entry name" value="Type_1_exporter"/>
</dbReference>
<dbReference type="RefSeq" id="WP_119865368.1">
    <property type="nucleotide sequence ID" value="NZ_CP016786.1"/>
</dbReference>
<protein>
    <submittedName>
        <fullName evidence="12">Multidrug ABC transporter ATP-binding protein</fullName>
    </submittedName>
</protein>
<dbReference type="InterPro" id="IPR017871">
    <property type="entry name" value="ABC_transporter-like_CS"/>
</dbReference>
<dbReference type="FunFam" id="3.40.50.300:FF:000221">
    <property type="entry name" value="Multidrug ABC transporter ATP-binding protein"/>
    <property type="match status" value="1"/>
</dbReference>
<dbReference type="OrthoDB" id="9762778at2"/>
<evidence type="ECO:0000256" key="3">
    <source>
        <dbReference type="ARBA" id="ARBA00022475"/>
    </source>
</evidence>
<dbReference type="Pfam" id="PF00005">
    <property type="entry name" value="ABC_tran"/>
    <property type="match status" value="1"/>
</dbReference>
<keyword evidence="6 12" id="KW-0067">ATP-binding</keyword>
<dbReference type="CDD" id="cd18548">
    <property type="entry name" value="ABC_6TM_Tm287_like"/>
    <property type="match status" value="1"/>
</dbReference>
<dbReference type="Gene3D" id="3.40.50.300">
    <property type="entry name" value="P-loop containing nucleotide triphosphate hydrolases"/>
    <property type="match status" value="1"/>
</dbReference>
<dbReference type="SUPFAM" id="SSF52540">
    <property type="entry name" value="P-loop containing nucleoside triphosphate hydrolases"/>
    <property type="match status" value="1"/>
</dbReference>
<dbReference type="Proteomes" id="UP000264883">
    <property type="component" value="Chromosome"/>
</dbReference>
<gene>
    <name evidence="12" type="ORF">BEN51_06980</name>
</gene>
<keyword evidence="3" id="KW-1003">Cell membrane</keyword>